<comment type="caution">
    <text evidence="1">The sequence shown here is derived from an EMBL/GenBank/DDBJ whole genome shotgun (WGS) entry which is preliminary data.</text>
</comment>
<sequence>MEPRTDPSSIGTDLVGSIGFSIRVG</sequence>
<evidence type="ECO:0000313" key="1">
    <source>
        <dbReference type="EMBL" id="OMO94511.1"/>
    </source>
</evidence>
<dbReference type="Gramene" id="OMO94511">
    <property type="protein sequence ID" value="OMO94511"/>
    <property type="gene ID" value="CCACVL1_05953"/>
</dbReference>
<dbReference type="EMBL" id="AWWV01007830">
    <property type="protein sequence ID" value="OMO94511.1"/>
    <property type="molecule type" value="Genomic_DNA"/>
</dbReference>
<organism evidence="1 2">
    <name type="scientific">Corchorus capsularis</name>
    <name type="common">Jute</name>
    <dbReference type="NCBI Taxonomy" id="210143"/>
    <lineage>
        <taxon>Eukaryota</taxon>
        <taxon>Viridiplantae</taxon>
        <taxon>Streptophyta</taxon>
        <taxon>Embryophyta</taxon>
        <taxon>Tracheophyta</taxon>
        <taxon>Spermatophyta</taxon>
        <taxon>Magnoliopsida</taxon>
        <taxon>eudicotyledons</taxon>
        <taxon>Gunneridae</taxon>
        <taxon>Pentapetalae</taxon>
        <taxon>rosids</taxon>
        <taxon>malvids</taxon>
        <taxon>Malvales</taxon>
        <taxon>Malvaceae</taxon>
        <taxon>Grewioideae</taxon>
        <taxon>Apeibeae</taxon>
        <taxon>Corchorus</taxon>
    </lineage>
</organism>
<accession>A0A1R3JI55</accession>
<name>A0A1R3JI55_COCAP</name>
<reference evidence="1 2" key="1">
    <citation type="submission" date="2013-09" db="EMBL/GenBank/DDBJ databases">
        <title>Corchorus capsularis genome sequencing.</title>
        <authorList>
            <person name="Alam M."/>
            <person name="Haque M.S."/>
            <person name="Islam M.S."/>
            <person name="Emdad E.M."/>
            <person name="Islam M.M."/>
            <person name="Ahmed B."/>
            <person name="Halim A."/>
            <person name="Hossen Q.M.M."/>
            <person name="Hossain M.Z."/>
            <person name="Ahmed R."/>
            <person name="Khan M.M."/>
            <person name="Islam R."/>
            <person name="Rashid M.M."/>
            <person name="Khan S.A."/>
            <person name="Rahman M.S."/>
            <person name="Alam M."/>
        </authorList>
    </citation>
    <scope>NUCLEOTIDE SEQUENCE [LARGE SCALE GENOMIC DNA]</scope>
    <source>
        <strain evidence="2">cv. CVL-1</strain>
        <tissue evidence="1">Whole seedling</tissue>
    </source>
</reference>
<dbReference type="AlphaFoldDB" id="A0A1R3JI55"/>
<evidence type="ECO:0000313" key="2">
    <source>
        <dbReference type="Proteomes" id="UP000188268"/>
    </source>
</evidence>
<protein>
    <submittedName>
        <fullName evidence="1">Uncharacterized protein</fullName>
    </submittedName>
</protein>
<proteinExistence type="predicted"/>
<gene>
    <name evidence="1" type="ORF">CCACVL1_05953</name>
</gene>
<dbReference type="Proteomes" id="UP000188268">
    <property type="component" value="Unassembled WGS sequence"/>
</dbReference>
<keyword evidence="2" id="KW-1185">Reference proteome</keyword>